<dbReference type="InterPro" id="IPR036640">
    <property type="entry name" value="ABC1_TM_sf"/>
</dbReference>
<evidence type="ECO:0000259" key="9">
    <source>
        <dbReference type="PROSITE" id="PS50893"/>
    </source>
</evidence>
<dbReference type="SUPFAM" id="SSF90123">
    <property type="entry name" value="ABC transporter transmembrane region"/>
    <property type="match status" value="1"/>
</dbReference>
<keyword evidence="12" id="KW-1185">Reference proteome</keyword>
<keyword evidence="3 8" id="KW-0812">Transmembrane</keyword>
<feature type="transmembrane region" description="Helical" evidence="8">
    <location>
        <begin position="182"/>
        <end position="202"/>
    </location>
</feature>
<feature type="transmembrane region" description="Helical" evidence="8">
    <location>
        <begin position="61"/>
        <end position="82"/>
    </location>
</feature>
<evidence type="ECO:0000256" key="8">
    <source>
        <dbReference type="SAM" id="Phobius"/>
    </source>
</evidence>
<comment type="subcellular location">
    <subcellularLocation>
        <location evidence="1">Cell membrane</location>
        <topology evidence="1">Multi-pass membrane protein</topology>
    </subcellularLocation>
</comment>
<dbReference type="Gene3D" id="3.40.50.300">
    <property type="entry name" value="P-loop containing nucleotide triphosphate hydrolases"/>
    <property type="match status" value="1"/>
</dbReference>
<name>A0ABM7S243_9PSED</name>
<feature type="transmembrane region" description="Helical" evidence="8">
    <location>
        <begin position="143"/>
        <end position="162"/>
    </location>
</feature>
<dbReference type="PANTHER" id="PTHR11384:SF59">
    <property type="entry name" value="LYSOSOMAL COBALAMIN TRANSPORTER ABCD4"/>
    <property type="match status" value="1"/>
</dbReference>
<feature type="domain" description="ABC transmembrane type-1" evidence="10">
    <location>
        <begin position="127"/>
        <end position="326"/>
    </location>
</feature>
<evidence type="ECO:0000313" key="12">
    <source>
        <dbReference type="Proteomes" id="UP000218595"/>
    </source>
</evidence>
<evidence type="ECO:0000256" key="5">
    <source>
        <dbReference type="ARBA" id="ARBA00022840"/>
    </source>
</evidence>
<dbReference type="EMBL" id="AP017423">
    <property type="protein sequence ID" value="BCX68948.1"/>
    <property type="molecule type" value="Genomic_DNA"/>
</dbReference>
<dbReference type="PROSITE" id="PS50893">
    <property type="entry name" value="ABC_TRANSPORTER_2"/>
    <property type="match status" value="1"/>
</dbReference>
<dbReference type="Proteomes" id="UP000218595">
    <property type="component" value="Chromosome"/>
</dbReference>
<evidence type="ECO:0000256" key="3">
    <source>
        <dbReference type="ARBA" id="ARBA00022692"/>
    </source>
</evidence>
<dbReference type="PROSITE" id="PS50929">
    <property type="entry name" value="ABC_TM1F"/>
    <property type="match status" value="1"/>
</dbReference>
<dbReference type="InterPro" id="IPR027417">
    <property type="entry name" value="P-loop_NTPase"/>
</dbReference>
<evidence type="ECO:0000256" key="6">
    <source>
        <dbReference type="ARBA" id="ARBA00022989"/>
    </source>
</evidence>
<keyword evidence="4" id="KW-0547">Nucleotide-binding</keyword>
<dbReference type="InterPro" id="IPR003593">
    <property type="entry name" value="AAA+_ATPase"/>
</dbReference>
<dbReference type="GO" id="GO:0005524">
    <property type="term" value="F:ATP binding"/>
    <property type="evidence" value="ECO:0007669"/>
    <property type="project" value="UniProtKB-KW"/>
</dbReference>
<accession>A0ABM7S243</accession>
<evidence type="ECO:0000256" key="4">
    <source>
        <dbReference type="ARBA" id="ARBA00022741"/>
    </source>
</evidence>
<dbReference type="RefSeq" id="WP_096510433.1">
    <property type="nucleotide sequence ID" value="NZ_AP017423.2"/>
</dbReference>
<dbReference type="InterPro" id="IPR011527">
    <property type="entry name" value="ABC1_TM_dom"/>
</dbReference>
<dbReference type="SUPFAM" id="SSF52540">
    <property type="entry name" value="P-loop containing nucleoside triphosphate hydrolases"/>
    <property type="match status" value="1"/>
</dbReference>
<keyword evidence="5 11" id="KW-0067">ATP-binding</keyword>
<feature type="domain" description="ABC transporter" evidence="9">
    <location>
        <begin position="358"/>
        <end position="569"/>
    </location>
</feature>
<dbReference type="PANTHER" id="PTHR11384">
    <property type="entry name" value="ATP-BINDING CASSETTE, SUB-FAMILY D MEMBER"/>
    <property type="match status" value="1"/>
</dbReference>
<proteinExistence type="predicted"/>
<reference evidence="11 12" key="1">
    <citation type="submission" date="2016-04" db="EMBL/GenBank/DDBJ databases">
        <title>Complete genome sequence of Pseudomonas sp. LAB-08 isolated from TCE contaminated aquifer soil.</title>
        <authorList>
            <person name="Dohra H."/>
            <person name="Suzuki K."/>
            <person name="Fatma A."/>
            <person name="Inuzuka Y."/>
            <person name="Honjo M."/>
            <person name="Tashiro Y."/>
            <person name="Futamata H."/>
        </authorList>
    </citation>
    <scope>NUCLEOTIDE SEQUENCE [LARGE SCALE GENOMIC DNA]</scope>
    <source>
        <strain evidence="11 12">LAB-08</strain>
    </source>
</reference>
<evidence type="ECO:0000313" key="11">
    <source>
        <dbReference type="EMBL" id="BCX68948.1"/>
    </source>
</evidence>
<evidence type="ECO:0000256" key="1">
    <source>
        <dbReference type="ARBA" id="ARBA00004651"/>
    </source>
</evidence>
<dbReference type="InterPro" id="IPR050835">
    <property type="entry name" value="ABC_transporter_sub-D"/>
</dbReference>
<organism evidence="11 12">
    <name type="scientific">Pseudomonas izuensis</name>
    <dbReference type="NCBI Taxonomy" id="2684212"/>
    <lineage>
        <taxon>Bacteria</taxon>
        <taxon>Pseudomonadati</taxon>
        <taxon>Pseudomonadota</taxon>
        <taxon>Gammaproteobacteria</taxon>
        <taxon>Pseudomonadales</taxon>
        <taxon>Pseudomonadaceae</taxon>
        <taxon>Pseudomonas</taxon>
    </lineage>
</organism>
<dbReference type="CDD" id="cd03223">
    <property type="entry name" value="ABCD_peroxisomal_ALDP"/>
    <property type="match status" value="1"/>
</dbReference>
<dbReference type="Pfam" id="PF00005">
    <property type="entry name" value="ABC_tran"/>
    <property type="match status" value="1"/>
</dbReference>
<keyword evidence="6 8" id="KW-1133">Transmembrane helix</keyword>
<dbReference type="Gene3D" id="1.20.1560.10">
    <property type="entry name" value="ABC transporter type 1, transmembrane domain"/>
    <property type="match status" value="1"/>
</dbReference>
<keyword evidence="7 8" id="KW-0472">Membrane</keyword>
<dbReference type="InterPro" id="IPR017871">
    <property type="entry name" value="ABC_transporter-like_CS"/>
</dbReference>
<dbReference type="PROSITE" id="PS00211">
    <property type="entry name" value="ABC_TRANSPORTER_1"/>
    <property type="match status" value="1"/>
</dbReference>
<evidence type="ECO:0000256" key="2">
    <source>
        <dbReference type="ARBA" id="ARBA00022448"/>
    </source>
</evidence>
<dbReference type="SMART" id="SM00382">
    <property type="entry name" value="AAA"/>
    <property type="match status" value="1"/>
</dbReference>
<keyword evidence="2" id="KW-0813">Transport</keyword>
<dbReference type="InterPro" id="IPR003439">
    <property type="entry name" value="ABC_transporter-like_ATP-bd"/>
</dbReference>
<evidence type="ECO:0000259" key="10">
    <source>
        <dbReference type="PROSITE" id="PS50929"/>
    </source>
</evidence>
<dbReference type="Pfam" id="PF06472">
    <property type="entry name" value="ABC_membrane_2"/>
    <property type="match status" value="1"/>
</dbReference>
<protein>
    <submittedName>
        <fullName evidence="11">ABC transporter ATP-binding protein/permease</fullName>
    </submittedName>
</protein>
<gene>
    <name evidence="11" type="ORF">LAB08_R35900</name>
</gene>
<evidence type="ECO:0000256" key="7">
    <source>
        <dbReference type="ARBA" id="ARBA00023136"/>
    </source>
</evidence>
<feature type="transmembrane region" description="Helical" evidence="8">
    <location>
        <begin position="21"/>
        <end position="41"/>
    </location>
</feature>
<sequence>MFIHDMKLLAAPYWSAQGRRRAWLTLAMAMLAVAGIIAIQVRWNEWSLGFYNSLQSLDAAAFAYHVVELLVLDVAFIACTMVKFQVQQRLLINWREKLTQAFLAKWLDSQRYYRSRFHSVTYDNPDQRIAEDCKIFVEQTLDLGLNLLQAIILVVLFSLIMWRISGTLEFEVAGHALAIPGYMLWLALIYAVIGSGIAHWIGKPLIGLNFLQQRREADFRFGLTRLREDAENVALSRGQGWESKQLLGQLGLLLSNYAKLVRSKKHLLGINAAYERFAFTLPLLLVSPRFFSREIQLGQLTQIASAFGEIQASLSFLIRSYPQIAEWRATKTRLCSFWRELDALPAPTDPVTGPAAGLRLQAFAPLNGHGLPLFEPLTLNLAPGERLLLRGPSGVGKTTLLRSLAGLWPRHRGSAELDREGLLILPQKPYLPGGSLHDLLLHTSADDAIEIDDSRLDEVLELADLQHLPLHDTGDWSRRLSPGEQQRLALARALLIQPPLLFLDEATSGLDETAERRLYEALAASKMTVVSIGHRESLGAYHTHVVDVVPVALPEILEQSMSTTVQGVTT</sequence>